<keyword evidence="4" id="KW-1185">Reference proteome</keyword>
<dbReference type="Proteomes" id="UP001391051">
    <property type="component" value="Unassembled WGS sequence"/>
</dbReference>
<evidence type="ECO:0000256" key="2">
    <source>
        <dbReference type="SAM" id="SignalP"/>
    </source>
</evidence>
<name>A0ABR1QGE0_9PEZI</name>
<dbReference type="RefSeq" id="XP_066701011.1">
    <property type="nucleotide sequence ID" value="XM_066841149.1"/>
</dbReference>
<feature type="region of interest" description="Disordered" evidence="1">
    <location>
        <begin position="183"/>
        <end position="217"/>
    </location>
</feature>
<gene>
    <name evidence="3" type="ORF">PG986_004927</name>
</gene>
<organism evidence="3 4">
    <name type="scientific">Apiospora aurea</name>
    <dbReference type="NCBI Taxonomy" id="335848"/>
    <lineage>
        <taxon>Eukaryota</taxon>
        <taxon>Fungi</taxon>
        <taxon>Dikarya</taxon>
        <taxon>Ascomycota</taxon>
        <taxon>Pezizomycotina</taxon>
        <taxon>Sordariomycetes</taxon>
        <taxon>Xylariomycetidae</taxon>
        <taxon>Amphisphaeriales</taxon>
        <taxon>Apiosporaceae</taxon>
        <taxon>Apiospora</taxon>
    </lineage>
</organism>
<evidence type="ECO:0000313" key="3">
    <source>
        <dbReference type="EMBL" id="KAK7955705.1"/>
    </source>
</evidence>
<evidence type="ECO:0000313" key="4">
    <source>
        <dbReference type="Proteomes" id="UP001391051"/>
    </source>
</evidence>
<reference evidence="3 4" key="1">
    <citation type="submission" date="2023-01" db="EMBL/GenBank/DDBJ databases">
        <title>Analysis of 21 Apiospora genomes using comparative genomics revels a genus with tremendous synthesis potential of carbohydrate active enzymes and secondary metabolites.</title>
        <authorList>
            <person name="Sorensen T."/>
        </authorList>
    </citation>
    <scope>NUCLEOTIDE SEQUENCE [LARGE SCALE GENOMIC DNA]</scope>
    <source>
        <strain evidence="3 4">CBS 24483</strain>
    </source>
</reference>
<dbReference type="GeneID" id="92074211"/>
<proteinExistence type="predicted"/>
<feature type="chain" id="PRO_5047089341" evidence="2">
    <location>
        <begin position="19"/>
        <end position="286"/>
    </location>
</feature>
<sequence length="286" mass="30063">MLFSHILAPLAFAAVAVAAPTPDHHPLSNRQAGTSYTGVLTPAQCAALVPRKTAGDADQGGLGLALENADKQPRSYFVYSNGCDTMPYIEVAAVPAGETVFVSLPAKFQGRVQRGTHEVHVARTKGDDTSLGTWLELGYDADGKSYGDVSLIRGCDGAVSLRTTDGTGVATGFSVPCMQGAPAGALGTKPSGGKSVKATERSKTQSDANPNDGKPVVLPVPRDWLLKKLSDDKGRAETKAYIDDFHGNPVICDTQGGGTLPFIRVTLDRFPSAFRLPLPHSLPLHI</sequence>
<keyword evidence="2" id="KW-0732">Signal</keyword>
<accession>A0ABR1QGE0</accession>
<feature type="signal peptide" evidence="2">
    <location>
        <begin position="1"/>
        <end position="18"/>
    </location>
</feature>
<comment type="caution">
    <text evidence="3">The sequence shown here is derived from an EMBL/GenBank/DDBJ whole genome shotgun (WGS) entry which is preliminary data.</text>
</comment>
<evidence type="ECO:0000256" key="1">
    <source>
        <dbReference type="SAM" id="MobiDB-lite"/>
    </source>
</evidence>
<protein>
    <submittedName>
        <fullName evidence="3">Uncharacterized protein</fullName>
    </submittedName>
</protein>
<dbReference type="EMBL" id="JAQQWE010000004">
    <property type="protein sequence ID" value="KAK7955705.1"/>
    <property type="molecule type" value="Genomic_DNA"/>
</dbReference>